<dbReference type="InterPro" id="IPR001296">
    <property type="entry name" value="Glyco_trans_1"/>
</dbReference>
<dbReference type="EMBL" id="JAKIKT010000001">
    <property type="protein sequence ID" value="MCL2913172.1"/>
    <property type="molecule type" value="Genomic_DNA"/>
</dbReference>
<dbReference type="SUPFAM" id="SSF53756">
    <property type="entry name" value="UDP-Glycosyltransferase/glycogen phosphorylase"/>
    <property type="match status" value="1"/>
</dbReference>
<keyword evidence="3" id="KW-1185">Reference proteome</keyword>
<comment type="caution">
    <text evidence="2">The sequence shown here is derived from an EMBL/GenBank/DDBJ whole genome shotgun (WGS) entry which is preliminary data.</text>
</comment>
<proteinExistence type="predicted"/>
<feature type="domain" description="Glycosyl transferase family 1" evidence="1">
    <location>
        <begin position="21"/>
        <end position="168"/>
    </location>
</feature>
<reference evidence="2 3" key="1">
    <citation type="submission" date="2022-01" db="EMBL/GenBank/DDBJ databases">
        <title>Whole genome-based taxonomy of the Shewanellaceae.</title>
        <authorList>
            <person name="Martin-Rodriguez A.J."/>
        </authorList>
    </citation>
    <scope>NUCLEOTIDE SEQUENCE [LARGE SCALE GENOMIC DNA]</scope>
    <source>
        <strain evidence="2 3">DSM 21332</strain>
    </source>
</reference>
<organism evidence="2 3">
    <name type="scientific">Shewanella corallii</name>
    <dbReference type="NCBI Taxonomy" id="560080"/>
    <lineage>
        <taxon>Bacteria</taxon>
        <taxon>Pseudomonadati</taxon>
        <taxon>Pseudomonadota</taxon>
        <taxon>Gammaproteobacteria</taxon>
        <taxon>Alteromonadales</taxon>
        <taxon>Shewanellaceae</taxon>
        <taxon>Shewanella</taxon>
    </lineage>
</organism>
<protein>
    <submittedName>
        <fullName evidence="2">Glycosyltransferase</fullName>
        <ecNumber evidence="2">2.4.-.-</ecNumber>
    </submittedName>
</protein>
<evidence type="ECO:0000313" key="3">
    <source>
        <dbReference type="Proteomes" id="UP001202831"/>
    </source>
</evidence>
<dbReference type="Pfam" id="PF00534">
    <property type="entry name" value="Glycos_transf_1"/>
    <property type="match status" value="1"/>
</dbReference>
<dbReference type="PANTHER" id="PTHR12526">
    <property type="entry name" value="GLYCOSYLTRANSFERASE"/>
    <property type="match status" value="1"/>
</dbReference>
<dbReference type="EC" id="2.4.-.-" evidence="2"/>
<dbReference type="Gene3D" id="3.40.50.2000">
    <property type="entry name" value="Glycogen Phosphorylase B"/>
    <property type="match status" value="1"/>
</dbReference>
<gene>
    <name evidence="2" type="ORF">L2725_05155</name>
</gene>
<dbReference type="GO" id="GO:0016757">
    <property type="term" value="F:glycosyltransferase activity"/>
    <property type="evidence" value="ECO:0007669"/>
    <property type="project" value="UniProtKB-KW"/>
</dbReference>
<keyword evidence="2" id="KW-0808">Transferase</keyword>
<sequence length="209" mass="23333">MTNGIGIELNRFKRRVPFSPMPSGKIRMLYVGRLIKDKGAQIAVEVQRKLEELGLDVELNFVGDIYPSNPSSFTNSDISKIKEEFGGRVKFHGFTDDVIAWYENSDLLLLPSVREGFPVCVMEASMVGIPTFGFSVPGMRDAIVCGVNGQLVSEGDLDDLVESIRFAANKIRLAEFYITAQEYAISNFDRDVKSNYLVSMVNTLSCKRN</sequence>
<evidence type="ECO:0000259" key="1">
    <source>
        <dbReference type="Pfam" id="PF00534"/>
    </source>
</evidence>
<evidence type="ECO:0000313" key="2">
    <source>
        <dbReference type="EMBL" id="MCL2913172.1"/>
    </source>
</evidence>
<name>A0ABT0N429_9GAMM</name>
<accession>A0ABT0N429</accession>
<keyword evidence="2" id="KW-0328">Glycosyltransferase</keyword>
<dbReference type="Proteomes" id="UP001202831">
    <property type="component" value="Unassembled WGS sequence"/>
</dbReference>
<dbReference type="PANTHER" id="PTHR12526:SF618">
    <property type="entry name" value="GLYCOSYLTRANSFERASE, FAMILY 4"/>
    <property type="match status" value="1"/>
</dbReference>
<dbReference type="RefSeq" id="WP_249247946.1">
    <property type="nucleotide sequence ID" value="NZ_JAKIKT010000001.1"/>
</dbReference>